<feature type="domain" description="HTH gntR-type" evidence="6">
    <location>
        <begin position="18"/>
        <end position="86"/>
    </location>
</feature>
<dbReference type="GO" id="GO:0003700">
    <property type="term" value="F:DNA-binding transcription factor activity"/>
    <property type="evidence" value="ECO:0007669"/>
    <property type="project" value="InterPro"/>
</dbReference>
<dbReference type="CDD" id="cd00609">
    <property type="entry name" value="AAT_like"/>
    <property type="match status" value="1"/>
</dbReference>
<dbReference type="AlphaFoldDB" id="A0A2S7W151"/>
<dbReference type="Gene3D" id="1.10.10.10">
    <property type="entry name" value="Winged helix-like DNA-binding domain superfamily/Winged helix DNA-binding domain"/>
    <property type="match status" value="1"/>
</dbReference>
<evidence type="ECO:0000256" key="4">
    <source>
        <dbReference type="ARBA" id="ARBA00023125"/>
    </source>
</evidence>
<proteinExistence type="inferred from homology"/>
<dbReference type="InterPro" id="IPR004839">
    <property type="entry name" value="Aminotransferase_I/II_large"/>
</dbReference>
<dbReference type="Proteomes" id="UP000238730">
    <property type="component" value="Unassembled WGS sequence"/>
</dbReference>
<sequence length="467" mass="52335">MTIEKKLLNIQLIARTKEPLYRQIADGIARAIEQGDIAIGEKLPTHRALADQLQVTVGTVTRAYAEAERRHLVEARIGAGTYVCDNNKNHHWIYQLEELQTEECNFGYNIPPRFDRSEMISNAMAKISANPSQLNDMMLYQPPQGIDNHRHIVCQWLNQKGIDVSSEQMYFTSGAQHAAELLLSIFCRAGDTVLVEQFCYPGFLTLARQHGITLKSVEMDEDGVIPASLASACELYQPRLIYLTPTQQNPTSVTMPLSRREEVISVCREHNVLIAEDDVNGLLPPSPPPPLINLAPEHVIHIGGLSKCLAPGLRLGYIQVPKQWQQHLSAALYNHSLMISPLLSAIACELIVQGDADRVLTTVRTEIQQRQLLVQQYLGEFAITTQTYSFHVWLQLPEDWRLSDFMAATTARGVIVKSAELFTPRGNHIQPAVRLAISSPLNQQQLIFGLKTIAELLRHPPLSHFSL</sequence>
<reference evidence="7 8" key="1">
    <citation type="submission" date="2016-12" db="EMBL/GenBank/DDBJ databases">
        <title>Diversity of luminous bacteria.</title>
        <authorList>
            <person name="Yoshizawa S."/>
            <person name="Kogure K."/>
        </authorList>
    </citation>
    <scope>NUCLEOTIDE SEQUENCE [LARGE SCALE GENOMIC DNA]</scope>
    <source>
        <strain evidence="7 8">LC1-200</strain>
    </source>
</reference>
<dbReference type="InterPro" id="IPR015421">
    <property type="entry name" value="PyrdxlP-dep_Trfase_major"/>
</dbReference>
<dbReference type="PANTHER" id="PTHR46577:SF1">
    <property type="entry name" value="HTH-TYPE TRANSCRIPTIONAL REGULATORY PROTEIN GABR"/>
    <property type="match status" value="1"/>
</dbReference>
<dbReference type="GO" id="GO:0003677">
    <property type="term" value="F:DNA binding"/>
    <property type="evidence" value="ECO:0007669"/>
    <property type="project" value="UniProtKB-KW"/>
</dbReference>
<evidence type="ECO:0000256" key="2">
    <source>
        <dbReference type="ARBA" id="ARBA00022898"/>
    </source>
</evidence>
<dbReference type="InterPro" id="IPR000524">
    <property type="entry name" value="Tscrpt_reg_HTH_GntR"/>
</dbReference>
<evidence type="ECO:0000256" key="5">
    <source>
        <dbReference type="ARBA" id="ARBA00023163"/>
    </source>
</evidence>
<keyword evidence="2" id="KW-0663">Pyridoxal phosphate</keyword>
<keyword evidence="7" id="KW-0808">Transferase</keyword>
<dbReference type="Pfam" id="PF00392">
    <property type="entry name" value="GntR"/>
    <property type="match status" value="1"/>
</dbReference>
<dbReference type="InterPro" id="IPR015424">
    <property type="entry name" value="PyrdxlP-dep_Trfase"/>
</dbReference>
<dbReference type="SUPFAM" id="SSF46785">
    <property type="entry name" value="Winged helix' DNA-binding domain"/>
    <property type="match status" value="1"/>
</dbReference>
<keyword evidence="5" id="KW-0804">Transcription</keyword>
<dbReference type="SMART" id="SM00345">
    <property type="entry name" value="HTH_GNTR"/>
    <property type="match status" value="1"/>
</dbReference>
<protein>
    <submittedName>
        <fullName evidence="7">Aspartate aminotransferase</fullName>
    </submittedName>
</protein>
<dbReference type="InterPro" id="IPR036388">
    <property type="entry name" value="WH-like_DNA-bd_sf"/>
</dbReference>
<organism evidence="7 8">
    <name type="scientific">Photobacterium angustum</name>
    <dbReference type="NCBI Taxonomy" id="661"/>
    <lineage>
        <taxon>Bacteria</taxon>
        <taxon>Pseudomonadati</taxon>
        <taxon>Pseudomonadota</taxon>
        <taxon>Gammaproteobacteria</taxon>
        <taxon>Vibrionales</taxon>
        <taxon>Vibrionaceae</taxon>
        <taxon>Photobacterium</taxon>
    </lineage>
</organism>
<dbReference type="InterPro" id="IPR036390">
    <property type="entry name" value="WH_DNA-bd_sf"/>
</dbReference>
<dbReference type="RefSeq" id="WP_105061092.1">
    <property type="nucleotide sequence ID" value="NZ_MSCJ01000001.1"/>
</dbReference>
<comment type="caution">
    <text evidence="7">The sequence shown here is derived from an EMBL/GenBank/DDBJ whole genome shotgun (WGS) entry which is preliminary data.</text>
</comment>
<dbReference type="InterPro" id="IPR051446">
    <property type="entry name" value="HTH_trans_reg/aminotransferase"/>
</dbReference>
<dbReference type="Pfam" id="PF00155">
    <property type="entry name" value="Aminotran_1_2"/>
    <property type="match status" value="1"/>
</dbReference>
<accession>A0A2S7W151</accession>
<dbReference type="GO" id="GO:0008483">
    <property type="term" value="F:transaminase activity"/>
    <property type="evidence" value="ECO:0007669"/>
    <property type="project" value="UniProtKB-KW"/>
</dbReference>
<evidence type="ECO:0000313" key="7">
    <source>
        <dbReference type="EMBL" id="PQJ68072.1"/>
    </source>
</evidence>
<evidence type="ECO:0000256" key="3">
    <source>
        <dbReference type="ARBA" id="ARBA00023015"/>
    </source>
</evidence>
<dbReference type="Gene3D" id="3.40.640.10">
    <property type="entry name" value="Type I PLP-dependent aspartate aminotransferase-like (Major domain)"/>
    <property type="match status" value="1"/>
</dbReference>
<dbReference type="EMBL" id="MSCJ01000001">
    <property type="protein sequence ID" value="PQJ68072.1"/>
    <property type="molecule type" value="Genomic_DNA"/>
</dbReference>
<name>A0A2S7W151_PHOAN</name>
<gene>
    <name evidence="7" type="ORF">BTO08_12210</name>
</gene>
<keyword evidence="4" id="KW-0238">DNA-binding</keyword>
<keyword evidence="7" id="KW-0032">Aminotransferase</keyword>
<dbReference type="GO" id="GO:0030170">
    <property type="term" value="F:pyridoxal phosphate binding"/>
    <property type="evidence" value="ECO:0007669"/>
    <property type="project" value="InterPro"/>
</dbReference>
<dbReference type="PANTHER" id="PTHR46577">
    <property type="entry name" value="HTH-TYPE TRANSCRIPTIONAL REGULATORY PROTEIN GABR"/>
    <property type="match status" value="1"/>
</dbReference>
<evidence type="ECO:0000259" key="6">
    <source>
        <dbReference type="PROSITE" id="PS50949"/>
    </source>
</evidence>
<dbReference type="SUPFAM" id="SSF53383">
    <property type="entry name" value="PLP-dependent transferases"/>
    <property type="match status" value="1"/>
</dbReference>
<dbReference type="CDD" id="cd07377">
    <property type="entry name" value="WHTH_GntR"/>
    <property type="match status" value="1"/>
</dbReference>
<evidence type="ECO:0000256" key="1">
    <source>
        <dbReference type="ARBA" id="ARBA00005384"/>
    </source>
</evidence>
<evidence type="ECO:0000313" key="8">
    <source>
        <dbReference type="Proteomes" id="UP000238730"/>
    </source>
</evidence>
<keyword evidence="3" id="KW-0805">Transcription regulation</keyword>
<dbReference type="PROSITE" id="PS50949">
    <property type="entry name" value="HTH_GNTR"/>
    <property type="match status" value="1"/>
</dbReference>
<dbReference type="OrthoDB" id="9804020at2"/>
<comment type="similarity">
    <text evidence="1">In the C-terminal section; belongs to the class-I pyridoxal-phosphate-dependent aminotransferase family.</text>
</comment>